<evidence type="ECO:0000313" key="2">
    <source>
        <dbReference type="EMBL" id="KIY45877.1"/>
    </source>
</evidence>
<feature type="compositionally biased region" description="Low complexity" evidence="1">
    <location>
        <begin position="115"/>
        <end position="148"/>
    </location>
</feature>
<proteinExistence type="predicted"/>
<accession>A0A0D7A4F2</accession>
<feature type="compositionally biased region" description="Basic and acidic residues" evidence="1">
    <location>
        <begin position="439"/>
        <end position="461"/>
    </location>
</feature>
<organism evidence="2 3">
    <name type="scientific">Fistulina hepatica ATCC 64428</name>
    <dbReference type="NCBI Taxonomy" id="1128425"/>
    <lineage>
        <taxon>Eukaryota</taxon>
        <taxon>Fungi</taxon>
        <taxon>Dikarya</taxon>
        <taxon>Basidiomycota</taxon>
        <taxon>Agaricomycotina</taxon>
        <taxon>Agaricomycetes</taxon>
        <taxon>Agaricomycetidae</taxon>
        <taxon>Agaricales</taxon>
        <taxon>Fistulinaceae</taxon>
        <taxon>Fistulina</taxon>
    </lineage>
</organism>
<feature type="compositionally biased region" description="Basic and acidic residues" evidence="1">
    <location>
        <begin position="42"/>
        <end position="57"/>
    </location>
</feature>
<dbReference type="Proteomes" id="UP000054144">
    <property type="component" value="Unassembled WGS sequence"/>
</dbReference>
<dbReference type="EMBL" id="KN882045">
    <property type="protein sequence ID" value="KIY45877.1"/>
    <property type="molecule type" value="Genomic_DNA"/>
</dbReference>
<protein>
    <submittedName>
        <fullName evidence="2">Uncharacterized protein</fullName>
    </submittedName>
</protein>
<feature type="compositionally biased region" description="Low complexity" evidence="1">
    <location>
        <begin position="162"/>
        <end position="182"/>
    </location>
</feature>
<reference evidence="2 3" key="1">
    <citation type="journal article" date="2015" name="Fungal Genet. Biol.">
        <title>Evolution of novel wood decay mechanisms in Agaricales revealed by the genome sequences of Fistulina hepatica and Cylindrobasidium torrendii.</title>
        <authorList>
            <person name="Floudas D."/>
            <person name="Held B.W."/>
            <person name="Riley R."/>
            <person name="Nagy L.G."/>
            <person name="Koehler G."/>
            <person name="Ransdell A.S."/>
            <person name="Younus H."/>
            <person name="Chow J."/>
            <person name="Chiniquy J."/>
            <person name="Lipzen A."/>
            <person name="Tritt A."/>
            <person name="Sun H."/>
            <person name="Haridas S."/>
            <person name="LaButti K."/>
            <person name="Ohm R.A."/>
            <person name="Kues U."/>
            <person name="Blanchette R.A."/>
            <person name="Grigoriev I.V."/>
            <person name="Minto R.E."/>
            <person name="Hibbett D.S."/>
        </authorList>
    </citation>
    <scope>NUCLEOTIDE SEQUENCE [LARGE SCALE GENOMIC DNA]</scope>
    <source>
        <strain evidence="2 3">ATCC 64428</strain>
    </source>
</reference>
<name>A0A0D7A4F2_9AGAR</name>
<evidence type="ECO:0000256" key="1">
    <source>
        <dbReference type="SAM" id="MobiDB-lite"/>
    </source>
</evidence>
<feature type="region of interest" description="Disordered" evidence="1">
    <location>
        <begin position="1"/>
        <end position="149"/>
    </location>
</feature>
<feature type="region of interest" description="Disordered" evidence="1">
    <location>
        <begin position="429"/>
        <end position="529"/>
    </location>
</feature>
<feature type="region of interest" description="Disordered" evidence="1">
    <location>
        <begin position="162"/>
        <end position="227"/>
    </location>
</feature>
<gene>
    <name evidence="2" type="ORF">FISHEDRAFT_76115</name>
</gene>
<keyword evidence="3" id="KW-1185">Reference proteome</keyword>
<sequence length="529" mass="57732">MNRTIDEFYKPQPRTSARSSRRLKKRPAIDRQSRRRSGTTPSRRDSEAKGTRRRSIDDSAFVDDSPTVSGSESRRANDASNALATPPATLEQRKRTKPDVSGYPKLDHQQLVAARSLPSPQTLPRRPPSTRTSSATASPNAATSKKSPGLFVCTESVISSLTSLPSSSSSSSDIVPSSQPSQDEMDEYGDRDDNPFHVGSLKRRRFPSPRAATPVAEIPPSSQATQNGGFYPVVTTPALPCTPLPCTPTKKTSRDDAMFKVPALPGNKVPQNRDSFFSPNVPFSQPTQDAGLSPIRSALVVSSSQPTQDGLFFSPRKRLRLSPRRHGSLSPLGNKSFSERLIKSPRGLCETSVSQRQQSLRSLVFPAYSSSARPSASTVHDPLLQDDLDDISQDRITTADMRSIDYDSATEDEETQVFSQNAVWIRRTDRSSSQVADLSSDRLHVPDLARPSSKDNDREYEAGSGVVGGTYEKEPVGLQDTDANPLSDSLHLDEEPSQAVSTGSSFPLDDLPEVEAGSFPCNFPPELRF</sequence>
<dbReference type="AlphaFoldDB" id="A0A0D7A4F2"/>
<evidence type="ECO:0000313" key="3">
    <source>
        <dbReference type="Proteomes" id="UP000054144"/>
    </source>
</evidence>